<accession>A0A6J5L564</accession>
<proteinExistence type="predicted"/>
<organism evidence="1">
    <name type="scientific">uncultured Caudovirales phage</name>
    <dbReference type="NCBI Taxonomy" id="2100421"/>
    <lineage>
        <taxon>Viruses</taxon>
        <taxon>Duplodnaviria</taxon>
        <taxon>Heunggongvirae</taxon>
        <taxon>Uroviricota</taxon>
        <taxon>Caudoviricetes</taxon>
        <taxon>Peduoviridae</taxon>
        <taxon>Maltschvirus</taxon>
        <taxon>Maltschvirus maltsch</taxon>
    </lineage>
</organism>
<name>A0A6J5L564_9CAUD</name>
<dbReference type="EMBL" id="LR796230">
    <property type="protein sequence ID" value="CAB4128416.1"/>
    <property type="molecule type" value="Genomic_DNA"/>
</dbReference>
<gene>
    <name evidence="1" type="ORF">UFOVP114_30</name>
</gene>
<reference evidence="1" key="1">
    <citation type="submission" date="2020-04" db="EMBL/GenBank/DDBJ databases">
        <authorList>
            <person name="Chiriac C."/>
            <person name="Salcher M."/>
            <person name="Ghai R."/>
            <person name="Kavagutti S V."/>
        </authorList>
    </citation>
    <scope>NUCLEOTIDE SEQUENCE</scope>
</reference>
<sequence>MNLNEMRKRFGPTFLPELLGVTPRAASMMQCGMTALTVDSLYRLHQIPAFDLAAEVKRLGLKRAETRKCRARLLKPWTPLRVLPRFLRQLPDGTKDLHWLCRVCGRKAVAQALGATTRTLRDMTDGTSALSIDDLYRLTLAYPLFDVIGTVTFLGSKRKDKAE</sequence>
<protein>
    <submittedName>
        <fullName evidence="1">Uncharacterized protein</fullName>
    </submittedName>
</protein>
<evidence type="ECO:0000313" key="1">
    <source>
        <dbReference type="EMBL" id="CAB4128416.1"/>
    </source>
</evidence>